<organism evidence="1 2">
    <name type="scientific">Pristionchus entomophagus</name>
    <dbReference type="NCBI Taxonomy" id="358040"/>
    <lineage>
        <taxon>Eukaryota</taxon>
        <taxon>Metazoa</taxon>
        <taxon>Ecdysozoa</taxon>
        <taxon>Nematoda</taxon>
        <taxon>Chromadorea</taxon>
        <taxon>Rhabditida</taxon>
        <taxon>Rhabditina</taxon>
        <taxon>Diplogasteromorpha</taxon>
        <taxon>Diplogasteroidea</taxon>
        <taxon>Neodiplogasteridae</taxon>
        <taxon>Pristionchus</taxon>
    </lineage>
</organism>
<dbReference type="AlphaFoldDB" id="A0AAV5SAE1"/>
<reference evidence="1" key="1">
    <citation type="submission" date="2023-10" db="EMBL/GenBank/DDBJ databases">
        <title>Genome assembly of Pristionchus species.</title>
        <authorList>
            <person name="Yoshida K."/>
            <person name="Sommer R.J."/>
        </authorList>
    </citation>
    <scope>NUCLEOTIDE SEQUENCE</scope>
    <source>
        <strain evidence="1">RS0144</strain>
    </source>
</reference>
<sequence length="110" mass="12610">DPSLIIDDCKAERKNCTDLSIERESVKCSEVPEMCTVYYWKPDLSLVEYGNRSIISMLKANDSLWSQLNTVSCDDDKKEWSLANENGTVLKHNAKLEIRCAVEEPEPWVK</sequence>
<evidence type="ECO:0000313" key="1">
    <source>
        <dbReference type="EMBL" id="GMS79654.1"/>
    </source>
</evidence>
<evidence type="ECO:0000313" key="2">
    <source>
        <dbReference type="Proteomes" id="UP001432027"/>
    </source>
</evidence>
<proteinExistence type="predicted"/>
<name>A0AAV5SAE1_9BILA</name>
<evidence type="ECO:0008006" key="3">
    <source>
        <dbReference type="Google" id="ProtNLM"/>
    </source>
</evidence>
<feature type="non-terminal residue" evidence="1">
    <location>
        <position position="1"/>
    </location>
</feature>
<protein>
    <recommendedName>
        <fullName evidence="3">Ricin B lectin domain-containing protein</fullName>
    </recommendedName>
</protein>
<comment type="caution">
    <text evidence="1">The sequence shown here is derived from an EMBL/GenBank/DDBJ whole genome shotgun (WGS) entry which is preliminary data.</text>
</comment>
<dbReference type="Proteomes" id="UP001432027">
    <property type="component" value="Unassembled WGS sequence"/>
</dbReference>
<feature type="non-terminal residue" evidence="1">
    <location>
        <position position="110"/>
    </location>
</feature>
<gene>
    <name evidence="1" type="ORF">PENTCL1PPCAC_1829</name>
</gene>
<keyword evidence="2" id="KW-1185">Reference proteome</keyword>
<dbReference type="EMBL" id="BTSX01000001">
    <property type="protein sequence ID" value="GMS79654.1"/>
    <property type="molecule type" value="Genomic_DNA"/>
</dbReference>
<accession>A0AAV5SAE1</accession>